<keyword evidence="2" id="KW-1185">Reference proteome</keyword>
<dbReference type="EMBL" id="KQ947430">
    <property type="protein sequence ID" value="KUJ10026.1"/>
    <property type="molecule type" value="Genomic_DNA"/>
</dbReference>
<proteinExistence type="predicted"/>
<dbReference type="KEGG" id="psco:LY89DRAFT_760847"/>
<reference evidence="1 2" key="1">
    <citation type="submission" date="2015-10" db="EMBL/GenBank/DDBJ databases">
        <title>Full genome of DAOMC 229536 Phialocephala scopiformis, a fungal endophyte of spruce producing the potent anti-insectan compound rugulosin.</title>
        <authorList>
            <consortium name="DOE Joint Genome Institute"/>
            <person name="Walker A.K."/>
            <person name="Frasz S.L."/>
            <person name="Seifert K.A."/>
            <person name="Miller J.D."/>
            <person name="Mondo S.J."/>
            <person name="Labutti K."/>
            <person name="Lipzen A."/>
            <person name="Dockter R."/>
            <person name="Kennedy M."/>
            <person name="Grigoriev I.V."/>
            <person name="Spatafora J.W."/>
        </authorList>
    </citation>
    <scope>NUCLEOTIDE SEQUENCE [LARGE SCALE GENOMIC DNA]</scope>
    <source>
        <strain evidence="1 2">CBS 120377</strain>
    </source>
</reference>
<dbReference type="AlphaFoldDB" id="A0A132BCA8"/>
<gene>
    <name evidence="1" type="ORF">LY89DRAFT_760847</name>
</gene>
<dbReference type="Proteomes" id="UP000070700">
    <property type="component" value="Unassembled WGS sequence"/>
</dbReference>
<evidence type="ECO:0000313" key="1">
    <source>
        <dbReference type="EMBL" id="KUJ10026.1"/>
    </source>
</evidence>
<organism evidence="1 2">
    <name type="scientific">Mollisia scopiformis</name>
    <name type="common">Conifer needle endophyte fungus</name>
    <name type="synonym">Phialocephala scopiformis</name>
    <dbReference type="NCBI Taxonomy" id="149040"/>
    <lineage>
        <taxon>Eukaryota</taxon>
        <taxon>Fungi</taxon>
        <taxon>Dikarya</taxon>
        <taxon>Ascomycota</taxon>
        <taxon>Pezizomycotina</taxon>
        <taxon>Leotiomycetes</taxon>
        <taxon>Helotiales</taxon>
        <taxon>Mollisiaceae</taxon>
        <taxon>Mollisia</taxon>
    </lineage>
</organism>
<dbReference type="OrthoDB" id="10649026at2759"/>
<evidence type="ECO:0000313" key="2">
    <source>
        <dbReference type="Proteomes" id="UP000070700"/>
    </source>
</evidence>
<name>A0A132BCA8_MOLSC</name>
<protein>
    <submittedName>
        <fullName evidence="1">Uncharacterized protein</fullName>
    </submittedName>
</protein>
<sequence>MAIWEKQSGEIKAHVKVAEEQSDDATADELQKMLKNCNKLWMNKAVKVLHDTMKDETPIPRVADIFRNDLDKLAERVDSLIDTLNSVGEEGLEAELLSGLQKLHNLSDGLSALERRFEEPTQRDLRIFDDEMEMYGGELVYILKQLLSTTKSKAEK</sequence>
<dbReference type="GeneID" id="28831248"/>
<accession>A0A132BCA8</accession>
<dbReference type="RefSeq" id="XP_018064381.1">
    <property type="nucleotide sequence ID" value="XM_018221522.1"/>
</dbReference>
<dbReference type="InParanoid" id="A0A132BCA8"/>